<dbReference type="PANTHER" id="PTHR35861:SF1">
    <property type="entry name" value="PHAGE TAIL SHEATH PROTEIN"/>
    <property type="match status" value="1"/>
</dbReference>
<accession>A0A1S6HM93</accession>
<evidence type="ECO:0000313" key="1">
    <source>
        <dbReference type="EMBL" id="AQS36645.1"/>
    </source>
</evidence>
<dbReference type="EMBL" id="CP014782">
    <property type="protein sequence ID" value="AQS36645.1"/>
    <property type="molecule type" value="Genomic_DNA"/>
</dbReference>
<dbReference type="PANTHER" id="PTHR35861">
    <property type="match status" value="1"/>
</dbReference>
<organism evidence="1 2">
    <name type="scientific">Shewanella psychrophila</name>
    <dbReference type="NCBI Taxonomy" id="225848"/>
    <lineage>
        <taxon>Bacteria</taxon>
        <taxon>Pseudomonadati</taxon>
        <taxon>Pseudomonadota</taxon>
        <taxon>Gammaproteobacteria</taxon>
        <taxon>Alteromonadales</taxon>
        <taxon>Shewanellaceae</taxon>
        <taxon>Shewanella</taxon>
    </lineage>
</organism>
<dbReference type="InterPro" id="IPR052042">
    <property type="entry name" value="Tail_sheath_structural"/>
</dbReference>
<keyword evidence="2" id="KW-1185">Reference proteome</keyword>
<dbReference type="Gene3D" id="3.40.50.11780">
    <property type="match status" value="1"/>
</dbReference>
<evidence type="ECO:0000313" key="2">
    <source>
        <dbReference type="Proteomes" id="UP000189545"/>
    </source>
</evidence>
<dbReference type="KEGG" id="spsw:Sps_01479"/>
<gene>
    <name evidence="1" type="ORF">Sps_01479</name>
</gene>
<dbReference type="AlphaFoldDB" id="A0A1S6HM93"/>
<protein>
    <submittedName>
        <fullName evidence="1">Phage tail sheath protein</fullName>
    </submittedName>
</protein>
<dbReference type="Proteomes" id="UP000189545">
    <property type="component" value="Chromosome"/>
</dbReference>
<dbReference type="RefSeq" id="WP_169915703.1">
    <property type="nucleotide sequence ID" value="NZ_CP014782.1"/>
</dbReference>
<sequence length="387" mass="43234">MLNQQPGVSINHSSIISREAPQTAVPLFIGYTESDDHQDLVEITSFEDFRIRFFNDLLPTEQYSKFYYSIKHYFDNGGQSGFVFSLGSEVKGGWLAIQDKFTPLIAKVEAEDSISLLAFPDIIKLETLADHLLAWKHLLAVCQVRSGLFAILDTPDTPIIAQKELLNAEIPGDNYGAAYWPHLETHYPDTYAAANPGTEATNIVVPPSAAVIAAIQKVDQGKGLWCAPANVTLAQVNNPTRSHYGFIDQPCEIAVNLIRDFPGRGTKIWGCRTLSKSTQLVSRYVQTRRLLSYCEQQLGLLGQQFVYEPNNELTWYKLKGLVNNWLYELWYQGALAGDIEDDAFQISLGLGETMTQEDILAGRMLMTIKLSPLAPAEFIEFSLVFAQ</sequence>
<reference evidence="1 2" key="1">
    <citation type="submission" date="2016-03" db="EMBL/GenBank/DDBJ databases">
        <title>Complete genome sequence of Shewanella psychrophila WP2, a deep sea bacterium isolated from west Pacific sediment.</title>
        <authorList>
            <person name="Xu G."/>
            <person name="Jian H."/>
        </authorList>
    </citation>
    <scope>NUCLEOTIDE SEQUENCE [LARGE SCALE GENOMIC DNA]</scope>
    <source>
        <strain evidence="1 2">WP2</strain>
    </source>
</reference>
<name>A0A1S6HM93_9GAMM</name>
<proteinExistence type="predicted"/>
<dbReference type="STRING" id="225848.Sps_01479"/>